<organism evidence="2 3">
    <name type="scientific">Dactylosporangium aurantiacum</name>
    <dbReference type="NCBI Taxonomy" id="35754"/>
    <lineage>
        <taxon>Bacteria</taxon>
        <taxon>Bacillati</taxon>
        <taxon>Actinomycetota</taxon>
        <taxon>Actinomycetes</taxon>
        <taxon>Micromonosporales</taxon>
        <taxon>Micromonosporaceae</taxon>
        <taxon>Dactylosporangium</taxon>
    </lineage>
</organism>
<evidence type="ECO:0000313" key="3">
    <source>
        <dbReference type="Proteomes" id="UP001058003"/>
    </source>
</evidence>
<dbReference type="EMBL" id="CP073767">
    <property type="protein sequence ID" value="UWZ58448.1"/>
    <property type="molecule type" value="Genomic_DNA"/>
</dbReference>
<name>A0A9Q9MGM5_9ACTN</name>
<evidence type="ECO:0000259" key="1">
    <source>
        <dbReference type="Pfam" id="PF03756"/>
    </source>
</evidence>
<reference evidence="2" key="1">
    <citation type="submission" date="2021-04" db="EMBL/GenBank/DDBJ databases">
        <title>Dactylosporangium aurantiacum NRRL B-8018 full assembly.</title>
        <authorList>
            <person name="Hartkoorn R.C."/>
            <person name="Beaudoing E."/>
            <person name="Hot D."/>
        </authorList>
    </citation>
    <scope>NUCLEOTIDE SEQUENCE</scope>
    <source>
        <strain evidence="2">NRRL B-8018</strain>
    </source>
</reference>
<proteinExistence type="predicted"/>
<dbReference type="KEGG" id="daur:Daura_21075"/>
<accession>A0A9Q9MGM5</accession>
<gene>
    <name evidence="2" type="ORF">Daura_21075</name>
</gene>
<protein>
    <recommendedName>
        <fullName evidence="1">A-factor biosynthesis hotdog domain-containing protein</fullName>
    </recommendedName>
</protein>
<evidence type="ECO:0000313" key="2">
    <source>
        <dbReference type="EMBL" id="UWZ58448.1"/>
    </source>
</evidence>
<dbReference type="Proteomes" id="UP001058003">
    <property type="component" value="Chromosome"/>
</dbReference>
<dbReference type="InterPro" id="IPR005509">
    <property type="entry name" value="AfsA_hotdog_dom"/>
</dbReference>
<dbReference type="RefSeq" id="WP_033364673.1">
    <property type="nucleotide sequence ID" value="NZ_CP073767.1"/>
</dbReference>
<dbReference type="Pfam" id="PF03756">
    <property type="entry name" value="AfsA"/>
    <property type="match status" value="1"/>
</dbReference>
<feature type="domain" description="A-factor biosynthesis hotdog" evidence="1">
    <location>
        <begin position="7"/>
        <end position="140"/>
    </location>
</feature>
<sequence length="301" mass="31249">MPVLQRLVHRASSATGTFTDTAGAQEHGFALSAELPSAHPLYNDGPGKRHDPLFLAEALREAVVFIGHGYFRVPADRPAVFGRFEAGITSLPPWRTAAGSSHASVDLRVRAADPGGGAVPSALLCRATITIGAVPCGSARLEVAFPVPDGEPATGAGRGRFRLLSPHSVGRSDARNVLVGQSAQPPRDEDDELRLDLAGTAAGSAAPWRDTPDGDLLEAGRQAAILTAGRLRGFASGHCTVTLWSGRFSAAVAGEATVRCTARPGTATRNRDGQPVVPVELRFTQTGTPLGTASVTVLEDG</sequence>
<dbReference type="AlphaFoldDB" id="A0A9Q9MGM5"/>
<keyword evidence="3" id="KW-1185">Reference proteome</keyword>